<comment type="caution">
    <text evidence="1">The sequence shown here is derived from an EMBL/GenBank/DDBJ whole genome shotgun (WGS) entry which is preliminary data.</text>
</comment>
<dbReference type="Gene3D" id="3.30.530.20">
    <property type="match status" value="1"/>
</dbReference>
<protein>
    <submittedName>
        <fullName evidence="1">Polyketide cyclase</fullName>
    </submittedName>
</protein>
<gene>
    <name evidence="1" type="ORF">WN67_14325</name>
</gene>
<dbReference type="AlphaFoldDB" id="A0A0M2JW58"/>
<reference evidence="1 2" key="1">
    <citation type="journal article" date="2015" name="Genome Announc.">
        <title>Draft Genome Sequence of Mycobacterium obuense Strain UC1, Isolated from Patient Sputum.</title>
        <authorList>
            <person name="Greninger A.L."/>
            <person name="Cunningham G."/>
            <person name="Hsu E.D."/>
            <person name="Yu J.M."/>
            <person name="Chiu C.Y."/>
            <person name="Miller S."/>
        </authorList>
    </citation>
    <scope>NUCLEOTIDE SEQUENCE [LARGE SCALE GENOMIC DNA]</scope>
    <source>
        <strain evidence="1 2">UC1</strain>
    </source>
</reference>
<dbReference type="Pfam" id="PF10604">
    <property type="entry name" value="Polyketide_cyc2"/>
    <property type="match status" value="1"/>
</dbReference>
<dbReference type="EMBL" id="LAUZ02000012">
    <property type="protein sequence ID" value="KKF01317.1"/>
    <property type="molecule type" value="Genomic_DNA"/>
</dbReference>
<dbReference type="OrthoDB" id="191189at2"/>
<keyword evidence="2" id="KW-1185">Reference proteome</keyword>
<dbReference type="Proteomes" id="UP000034150">
    <property type="component" value="Unassembled WGS sequence"/>
</dbReference>
<dbReference type="CDD" id="cd07822">
    <property type="entry name" value="SRPBCC_4"/>
    <property type="match status" value="1"/>
</dbReference>
<name>A0A0M2JW58_9MYCO</name>
<organism evidence="1 2">
    <name type="scientific">Mycolicibacterium obuense</name>
    <dbReference type="NCBI Taxonomy" id="1807"/>
    <lineage>
        <taxon>Bacteria</taxon>
        <taxon>Bacillati</taxon>
        <taxon>Actinomycetota</taxon>
        <taxon>Actinomycetes</taxon>
        <taxon>Mycobacteriales</taxon>
        <taxon>Mycobacteriaceae</taxon>
        <taxon>Mycolicibacterium</taxon>
    </lineage>
</organism>
<dbReference type="PATRIC" id="fig|1807.13.peg.1567"/>
<dbReference type="InterPro" id="IPR019587">
    <property type="entry name" value="Polyketide_cyclase/dehydratase"/>
</dbReference>
<dbReference type="RefSeq" id="WP_046363716.1">
    <property type="nucleotide sequence ID" value="NZ_LAUZ02000012.1"/>
</dbReference>
<accession>A0A0M2JW58</accession>
<dbReference type="InterPro" id="IPR023393">
    <property type="entry name" value="START-like_dom_sf"/>
</dbReference>
<dbReference type="SUPFAM" id="SSF55961">
    <property type="entry name" value="Bet v1-like"/>
    <property type="match status" value="1"/>
</dbReference>
<sequence length="169" mass="18758">MPELLIPTYDPATLVRSVTVEIDAPSAVVWDVLTDLDRYPEWNPFCVSATSTLEMGAPVEMVLADYTGAGGTFPNTEYVCAFVPERLLSWELRATQESPYAARRDQVIEPVTDRSCRYYSTDAFLGEFAHDIMADTGDWVRRAFDDTAAALKHRSESVYAGLPAEGHLS</sequence>
<evidence type="ECO:0000313" key="1">
    <source>
        <dbReference type="EMBL" id="KKF01317.1"/>
    </source>
</evidence>
<evidence type="ECO:0000313" key="2">
    <source>
        <dbReference type="Proteomes" id="UP000034150"/>
    </source>
</evidence>
<proteinExistence type="predicted"/>